<proteinExistence type="predicted"/>
<dbReference type="AlphaFoldDB" id="A0A7R8YP69"/>
<evidence type="ECO:0000259" key="9">
    <source>
        <dbReference type="PROSITE" id="PS50994"/>
    </source>
</evidence>
<evidence type="ECO:0000256" key="8">
    <source>
        <dbReference type="SAM" id="MobiDB-lite"/>
    </source>
</evidence>
<feature type="compositionally biased region" description="Polar residues" evidence="8">
    <location>
        <begin position="824"/>
        <end position="834"/>
    </location>
</feature>
<dbReference type="GO" id="GO:0003964">
    <property type="term" value="F:RNA-directed DNA polymerase activity"/>
    <property type="evidence" value="ECO:0007669"/>
    <property type="project" value="UniProtKB-KW"/>
</dbReference>
<evidence type="ECO:0000256" key="3">
    <source>
        <dbReference type="ARBA" id="ARBA00022695"/>
    </source>
</evidence>
<dbReference type="InterPro" id="IPR050951">
    <property type="entry name" value="Retrovirus_Pol_polyprotein"/>
</dbReference>
<protein>
    <recommendedName>
        <fullName evidence="1">RNA-directed DNA polymerase</fullName>
        <ecNumber evidence="1">2.7.7.49</ecNumber>
    </recommendedName>
</protein>
<name>A0A7R8YP69_HERIL</name>
<dbReference type="GO" id="GO:0042575">
    <property type="term" value="C:DNA polymerase complex"/>
    <property type="evidence" value="ECO:0007669"/>
    <property type="project" value="UniProtKB-ARBA"/>
</dbReference>
<gene>
    <name evidence="10" type="ORF">HERILL_LOCUS456</name>
</gene>
<dbReference type="OrthoDB" id="8003593at2759"/>
<dbReference type="Gene3D" id="3.30.420.10">
    <property type="entry name" value="Ribonuclease H-like superfamily/Ribonuclease H"/>
    <property type="match status" value="1"/>
</dbReference>
<dbReference type="FunFam" id="3.30.70.270:FF:000020">
    <property type="entry name" value="Transposon Tf2-6 polyprotein-like Protein"/>
    <property type="match status" value="1"/>
</dbReference>
<dbReference type="EMBL" id="LR899009">
    <property type="protein sequence ID" value="CAD7077081.1"/>
    <property type="molecule type" value="Genomic_DNA"/>
</dbReference>
<dbReference type="InterPro" id="IPR043128">
    <property type="entry name" value="Rev_trsase/Diguanyl_cyclase"/>
</dbReference>
<dbReference type="SUPFAM" id="SSF53098">
    <property type="entry name" value="Ribonuclease H-like"/>
    <property type="match status" value="1"/>
</dbReference>
<dbReference type="GO" id="GO:0003676">
    <property type="term" value="F:nucleic acid binding"/>
    <property type="evidence" value="ECO:0007669"/>
    <property type="project" value="InterPro"/>
</dbReference>
<dbReference type="InterPro" id="IPR043502">
    <property type="entry name" value="DNA/RNA_pol_sf"/>
</dbReference>
<dbReference type="GO" id="GO:0016787">
    <property type="term" value="F:hydrolase activity"/>
    <property type="evidence" value="ECO:0007669"/>
    <property type="project" value="UniProtKB-KW"/>
</dbReference>
<dbReference type="PANTHER" id="PTHR37984:SF5">
    <property type="entry name" value="PROTEIN NYNRIN-LIKE"/>
    <property type="match status" value="1"/>
</dbReference>
<feature type="compositionally biased region" description="Basic residues" evidence="8">
    <location>
        <begin position="811"/>
        <end position="823"/>
    </location>
</feature>
<evidence type="ECO:0000256" key="6">
    <source>
        <dbReference type="ARBA" id="ARBA00022801"/>
    </source>
</evidence>
<dbReference type="InterPro" id="IPR041373">
    <property type="entry name" value="RT_RNaseH"/>
</dbReference>
<dbReference type="Proteomes" id="UP000594454">
    <property type="component" value="Chromosome 1"/>
</dbReference>
<sequence length="841" mass="98320">MLFKICRQYDDIFHKDNQDLTFTNQVKHKINTVDDLPIYTKSYRYPYIHKQEVQKQIEDMLKQEIIRPSYSPWSSPVWIVPKKMDASEKQKWRLEHGENLKKVFQKLREANLKVQLDKSEFMKKEIAFLGHIVTTEGIKPNQDKVQAIIDYPIPKTQKEIKSFLGLLGYYRKFIRDFAKLTKPLTECLKKGRTINLNDRYVRAFQDCKNLLMNDPVLQHPDFNKPFVLTTDASNFAIGAVLSQGPIGSDRPICFASRTLSDSETNYSTIEKELLAIVWATKYFRPYLFGRKFKIVTDHKPLTWMMSLKNPNSRLIRWRLKLEEFDYEVIYKKGSQNSNADALSRIKNPNCTRTEKIEIHANENAPSPSNDSAQGTRGTTVHSAEENMNTGIPISERPLNEFSLQIIIERTNRQPSTSVETPFRNKQRRTIKIHDFSEPTLTEIFKKYIPPNKTTAIFSADDIFKTIQNVYTKHFSQSGCYKLVRCTVRLKEITESDEQDALINSYHINSNHRGINETLAHLKRDYYFPYLKSKITQNINNCEKCQLLKYERNPPKPIFQAPETPSKPLEILHSDIYTINKQYILTIIDKFSKFAAAYTLPARNSLSIIKSLKHYISLHGIPQNLITDQGSEFTSTLFHDFCKQFGIKHSTTSYQQTSSNAPVERLHSTLTETYRIVYEKNRSNDPEDILNEVILTYNNSIHFTTKHTPYELFYGRTYKFNNSITSSNSHEYLEKLRKFQSKLYPEIKQLLEDQVKKRCEKLNSTREDPENYNVGSVVYRKECRRNKLNRRFSKHKVKEDNHVTIISDKNQKIHKSKLKKKRKFQANTNDTRTGTGHTGPDK</sequence>
<evidence type="ECO:0000256" key="5">
    <source>
        <dbReference type="ARBA" id="ARBA00022759"/>
    </source>
</evidence>
<dbReference type="Pfam" id="PF17921">
    <property type="entry name" value="Integrase_H2C2"/>
    <property type="match status" value="1"/>
</dbReference>
<keyword evidence="3" id="KW-0548">Nucleotidyltransferase</keyword>
<dbReference type="Gene3D" id="3.10.10.10">
    <property type="entry name" value="HIV Type 1 Reverse Transcriptase, subunit A, domain 1"/>
    <property type="match status" value="1"/>
</dbReference>
<dbReference type="InterPro" id="IPR036397">
    <property type="entry name" value="RNaseH_sf"/>
</dbReference>
<evidence type="ECO:0000256" key="4">
    <source>
        <dbReference type="ARBA" id="ARBA00022722"/>
    </source>
</evidence>
<dbReference type="Gene3D" id="1.10.340.70">
    <property type="match status" value="1"/>
</dbReference>
<dbReference type="Pfam" id="PF00665">
    <property type="entry name" value="rve"/>
    <property type="match status" value="1"/>
</dbReference>
<dbReference type="CDD" id="cd09274">
    <property type="entry name" value="RNase_HI_RT_Ty3"/>
    <property type="match status" value="1"/>
</dbReference>
<organism evidence="10 11">
    <name type="scientific">Hermetia illucens</name>
    <name type="common">Black soldier fly</name>
    <dbReference type="NCBI Taxonomy" id="343691"/>
    <lineage>
        <taxon>Eukaryota</taxon>
        <taxon>Metazoa</taxon>
        <taxon>Ecdysozoa</taxon>
        <taxon>Arthropoda</taxon>
        <taxon>Hexapoda</taxon>
        <taxon>Insecta</taxon>
        <taxon>Pterygota</taxon>
        <taxon>Neoptera</taxon>
        <taxon>Endopterygota</taxon>
        <taxon>Diptera</taxon>
        <taxon>Brachycera</taxon>
        <taxon>Stratiomyomorpha</taxon>
        <taxon>Stratiomyidae</taxon>
        <taxon>Hermetiinae</taxon>
        <taxon>Hermetia</taxon>
    </lineage>
</organism>
<keyword evidence="6" id="KW-0378">Hydrolase</keyword>
<evidence type="ECO:0000256" key="7">
    <source>
        <dbReference type="ARBA" id="ARBA00022918"/>
    </source>
</evidence>
<dbReference type="InterPro" id="IPR001584">
    <property type="entry name" value="Integrase_cat-core"/>
</dbReference>
<dbReference type="InterPro" id="IPR041588">
    <property type="entry name" value="Integrase_H2C2"/>
</dbReference>
<evidence type="ECO:0000256" key="1">
    <source>
        <dbReference type="ARBA" id="ARBA00012493"/>
    </source>
</evidence>
<keyword evidence="5" id="KW-0255">Endonuclease</keyword>
<dbReference type="SUPFAM" id="SSF56672">
    <property type="entry name" value="DNA/RNA polymerases"/>
    <property type="match status" value="1"/>
</dbReference>
<dbReference type="Pfam" id="PF17917">
    <property type="entry name" value="RT_RNaseH"/>
    <property type="match status" value="1"/>
</dbReference>
<keyword evidence="4" id="KW-0540">Nuclease</keyword>
<feature type="region of interest" description="Disordered" evidence="8">
    <location>
        <begin position="807"/>
        <end position="841"/>
    </location>
</feature>
<feature type="domain" description="Integrase catalytic" evidence="9">
    <location>
        <begin position="563"/>
        <end position="716"/>
    </location>
</feature>
<dbReference type="Gene3D" id="3.30.70.270">
    <property type="match status" value="2"/>
</dbReference>
<dbReference type="GO" id="GO:0004519">
    <property type="term" value="F:endonuclease activity"/>
    <property type="evidence" value="ECO:0007669"/>
    <property type="project" value="UniProtKB-KW"/>
</dbReference>
<dbReference type="PROSITE" id="PS50994">
    <property type="entry name" value="INTEGRASE"/>
    <property type="match status" value="1"/>
</dbReference>
<keyword evidence="11" id="KW-1185">Reference proteome</keyword>
<dbReference type="InParanoid" id="A0A7R8YP69"/>
<dbReference type="InterPro" id="IPR012337">
    <property type="entry name" value="RNaseH-like_sf"/>
</dbReference>
<keyword evidence="7" id="KW-0695">RNA-directed DNA polymerase</keyword>
<evidence type="ECO:0000313" key="10">
    <source>
        <dbReference type="EMBL" id="CAD7077081.1"/>
    </source>
</evidence>
<accession>A0A7R8YP69</accession>
<keyword evidence="2" id="KW-0808">Transferase</keyword>
<evidence type="ECO:0000313" key="11">
    <source>
        <dbReference type="Proteomes" id="UP000594454"/>
    </source>
</evidence>
<dbReference type="EC" id="2.7.7.49" evidence="1"/>
<reference evidence="10 11" key="1">
    <citation type="submission" date="2020-11" db="EMBL/GenBank/DDBJ databases">
        <authorList>
            <person name="Wallbank WR R."/>
            <person name="Pardo Diaz C."/>
            <person name="Kozak K."/>
            <person name="Martin S."/>
            <person name="Jiggins C."/>
            <person name="Moest M."/>
            <person name="Warren A I."/>
            <person name="Generalovic N T."/>
            <person name="Byers J.R.P. K."/>
            <person name="Montejo-Kovacevich G."/>
            <person name="Yen C E."/>
        </authorList>
    </citation>
    <scope>NUCLEOTIDE SEQUENCE [LARGE SCALE GENOMIC DNA]</scope>
</reference>
<dbReference type="GO" id="GO:0015074">
    <property type="term" value="P:DNA integration"/>
    <property type="evidence" value="ECO:0007669"/>
    <property type="project" value="InterPro"/>
</dbReference>
<feature type="region of interest" description="Disordered" evidence="8">
    <location>
        <begin position="359"/>
        <end position="381"/>
    </location>
</feature>
<evidence type="ECO:0000256" key="2">
    <source>
        <dbReference type="ARBA" id="ARBA00022679"/>
    </source>
</evidence>
<dbReference type="PANTHER" id="PTHR37984">
    <property type="entry name" value="PROTEIN CBG26694"/>
    <property type="match status" value="1"/>
</dbReference>
<feature type="compositionally biased region" description="Polar residues" evidence="8">
    <location>
        <begin position="363"/>
        <end position="381"/>
    </location>
</feature>